<feature type="domain" description="Phosphatidic acid phosphatase type 2/haloperoxidase" evidence="2">
    <location>
        <begin position="113"/>
        <end position="214"/>
    </location>
</feature>
<evidence type="ECO:0000256" key="1">
    <source>
        <dbReference type="SAM" id="Phobius"/>
    </source>
</evidence>
<dbReference type="CDD" id="cd03394">
    <property type="entry name" value="PAP2_like_5"/>
    <property type="match status" value="1"/>
</dbReference>
<feature type="transmembrane region" description="Helical" evidence="1">
    <location>
        <begin position="199"/>
        <end position="217"/>
    </location>
</feature>
<reference evidence="3 4" key="1">
    <citation type="submission" date="2019-02" db="EMBL/GenBank/DDBJ databases">
        <title>Genomic Encyclopedia of Type Strains, Phase IV (KMG-IV): sequencing the most valuable type-strain genomes for metagenomic binning, comparative biology and taxonomic classification.</title>
        <authorList>
            <person name="Goeker M."/>
        </authorList>
    </citation>
    <scope>NUCLEOTIDE SEQUENCE [LARGE SCALE GENOMIC DNA]</scope>
    <source>
        <strain evidence="3 4">DSM 18116</strain>
    </source>
</reference>
<dbReference type="InterPro" id="IPR036938">
    <property type="entry name" value="PAP2/HPO_sf"/>
</dbReference>
<evidence type="ECO:0000313" key="3">
    <source>
        <dbReference type="EMBL" id="RZS71086.1"/>
    </source>
</evidence>
<dbReference type="PANTHER" id="PTHR14969:SF13">
    <property type="entry name" value="AT30094P"/>
    <property type="match status" value="1"/>
</dbReference>
<dbReference type="RefSeq" id="WP_130541623.1">
    <property type="nucleotide sequence ID" value="NZ_CP042431.1"/>
</dbReference>
<dbReference type="SUPFAM" id="SSF48317">
    <property type="entry name" value="Acid phosphatase/Vanadium-dependent haloperoxidase"/>
    <property type="match status" value="1"/>
</dbReference>
<sequence length="251" mass="27902">MKLPFPILLVLSLSVQVCRAQSPGTMRQDSLAVKKPFPKYQILIPATMITYGIVSIKNEELKEVNSNMKEELWTERSHKQLSIDNYLQWAPAVAVYGLNAMGIKGAHNFRDRTIIYGLSTAIMSSIVFTGKSISKEWRPDGSNSYSFPSGHTANAFAAAEFLRREYKDVSVWYGVAGYAVAATTGYLRMYNNKHWLSDVVAGAGVGILSTDLAYYLYPSVKRIFEKKKNKPVVAVPFYSGGAVGVSLVYQF</sequence>
<protein>
    <submittedName>
        <fullName evidence="3">PAP2 superfamily protein</fullName>
    </submittedName>
</protein>
<comment type="caution">
    <text evidence="3">The sequence shown here is derived from an EMBL/GenBank/DDBJ whole genome shotgun (WGS) entry which is preliminary data.</text>
</comment>
<accession>A0A4Q7MQS3</accession>
<name>A0A4Q7MQS3_9BACT</name>
<dbReference type="OrthoDB" id="9773582at2"/>
<gene>
    <name evidence="3" type="ORF">EV199_2987</name>
</gene>
<dbReference type="Proteomes" id="UP000293874">
    <property type="component" value="Unassembled WGS sequence"/>
</dbReference>
<dbReference type="Gene3D" id="1.20.144.10">
    <property type="entry name" value="Phosphatidic acid phosphatase type 2/haloperoxidase"/>
    <property type="match status" value="1"/>
</dbReference>
<keyword evidence="4" id="KW-1185">Reference proteome</keyword>
<feature type="transmembrane region" description="Helical" evidence="1">
    <location>
        <begin position="169"/>
        <end position="187"/>
    </location>
</feature>
<keyword evidence="1" id="KW-1133">Transmembrane helix</keyword>
<keyword evidence="1" id="KW-0812">Transmembrane</keyword>
<evidence type="ECO:0000313" key="4">
    <source>
        <dbReference type="Proteomes" id="UP000293874"/>
    </source>
</evidence>
<evidence type="ECO:0000259" key="2">
    <source>
        <dbReference type="SMART" id="SM00014"/>
    </source>
</evidence>
<proteinExistence type="predicted"/>
<dbReference type="SMART" id="SM00014">
    <property type="entry name" value="acidPPc"/>
    <property type="match status" value="1"/>
</dbReference>
<dbReference type="EMBL" id="SGXA01000002">
    <property type="protein sequence ID" value="RZS71086.1"/>
    <property type="molecule type" value="Genomic_DNA"/>
</dbReference>
<dbReference type="Pfam" id="PF01569">
    <property type="entry name" value="PAP2"/>
    <property type="match status" value="1"/>
</dbReference>
<keyword evidence="1" id="KW-0472">Membrane</keyword>
<dbReference type="PANTHER" id="PTHR14969">
    <property type="entry name" value="SPHINGOSINE-1-PHOSPHATE PHOSPHOHYDROLASE"/>
    <property type="match status" value="1"/>
</dbReference>
<feature type="transmembrane region" description="Helical" evidence="1">
    <location>
        <begin position="229"/>
        <end position="249"/>
    </location>
</feature>
<dbReference type="AlphaFoldDB" id="A0A4Q7MQS3"/>
<organism evidence="3 4">
    <name type="scientific">Pseudobacter ginsenosidimutans</name>
    <dbReference type="NCBI Taxonomy" id="661488"/>
    <lineage>
        <taxon>Bacteria</taxon>
        <taxon>Pseudomonadati</taxon>
        <taxon>Bacteroidota</taxon>
        <taxon>Chitinophagia</taxon>
        <taxon>Chitinophagales</taxon>
        <taxon>Chitinophagaceae</taxon>
        <taxon>Pseudobacter</taxon>
    </lineage>
</organism>
<dbReference type="InterPro" id="IPR000326">
    <property type="entry name" value="PAP2/HPO"/>
</dbReference>